<sequence>METKEQRVVAPKKPTLTPKAIIHQKFGKNAYYVVEEVKQVCQTGCPGLSIPQTGPCLYRCTLQLPELTVVSETFKKKKDAEQSAAEMAIEKLGIIPETTDLTPQEAQESLVARIAYLFSEKFLISDHPLSGHIRATLRRKGDHCGSIPISVISVCDPKIFSLCKCINPEVESNPFLVLPYVVRATTMLHEFLAISEQHSWIRKLNPYPQDIIESLMEEGGSQECIRVEAIRIPSSMEKHVEAVTLCMSLREYYLDIIANELGLEDDANVLISRNIGKASSETRLFFAAPQSYLLDQSFISGNGKETVHFEGSLNVRARYLSGQDIVGDAILACIGYTRKSRDLFYEDVTVRLYFRMLLGKTPGGIYKLSREALLTAELPSRFTTRVNWRGSLPRDILCMFCRQHRLSEPLFSIISHPLKIPTESSESCFKAADSGNDMIECANGASVNGSPNLSDSEMFKCEMKLLSKCGDVILLCSPKDCYKKQNDAIQNASLKLLSWLNKYFNSVTTPFDQLYETAGNFSIHISSKNLFREILAGQSIQNCQIYAMQCNKSLEPMCENSSLDMLVNGVYNLKIEGPDSGICPANGSLPCISYSVSLVVENENMKEVIEVCNEFEFEIGVGAVISYVEEVVMQMSVGQDAYFNTNLLTSDLIFASAGDSAKILSLLSSKACCVEYEISLTKVAEPPEERMEQALFSPPLSKQRVEFAVQHILESRATNLLDFGCGSGSLLESLLNYSTSLEKIAGVDISQKGLTRAAKVLNLKLDAGVTSKHTKSLILYEGSITNFDSRLHGFDIGTCLEVIEHMEEDQARLFGDVALSVFCPKILIVSTPNFEYNVVLQKSSPPTQDQEESDDQNLLQSCKFRNNDHKFEWTREQFIQWASELAARHNYSVEFSGVGGSADVEPGFASQIAVFKREWSHEDNVKKDTDIDNHYNVIWEWNSNK</sequence>
<comment type="caution">
    <text evidence="1">The sequence shown here is derived from an EMBL/GenBank/DDBJ whole genome shotgun (WGS) entry which is preliminary data.</text>
</comment>
<accession>A0ACB0M7V4</accession>
<reference evidence="1" key="1">
    <citation type="submission" date="2023-10" db="EMBL/GenBank/DDBJ databases">
        <authorList>
            <person name="Rodriguez Cubillos JULIANA M."/>
            <person name="De Vega J."/>
        </authorList>
    </citation>
    <scope>NUCLEOTIDE SEQUENCE</scope>
</reference>
<evidence type="ECO:0000313" key="2">
    <source>
        <dbReference type="Proteomes" id="UP001177021"/>
    </source>
</evidence>
<keyword evidence="2" id="KW-1185">Reference proteome</keyword>
<evidence type="ECO:0000313" key="1">
    <source>
        <dbReference type="EMBL" id="CAJ2677961.1"/>
    </source>
</evidence>
<organism evidence="1 2">
    <name type="scientific">Trifolium pratense</name>
    <name type="common">Red clover</name>
    <dbReference type="NCBI Taxonomy" id="57577"/>
    <lineage>
        <taxon>Eukaryota</taxon>
        <taxon>Viridiplantae</taxon>
        <taxon>Streptophyta</taxon>
        <taxon>Embryophyta</taxon>
        <taxon>Tracheophyta</taxon>
        <taxon>Spermatophyta</taxon>
        <taxon>Magnoliopsida</taxon>
        <taxon>eudicotyledons</taxon>
        <taxon>Gunneridae</taxon>
        <taxon>Pentapetalae</taxon>
        <taxon>rosids</taxon>
        <taxon>fabids</taxon>
        <taxon>Fabales</taxon>
        <taxon>Fabaceae</taxon>
        <taxon>Papilionoideae</taxon>
        <taxon>50 kb inversion clade</taxon>
        <taxon>NPAAA clade</taxon>
        <taxon>Hologalegina</taxon>
        <taxon>IRL clade</taxon>
        <taxon>Trifolieae</taxon>
        <taxon>Trifolium</taxon>
    </lineage>
</organism>
<proteinExistence type="predicted"/>
<name>A0ACB0M7V4_TRIPR</name>
<gene>
    <name evidence="1" type="ORF">MILVUS5_LOCUS40346</name>
</gene>
<protein>
    <submittedName>
        <fullName evidence="1">Uncharacterized protein</fullName>
    </submittedName>
</protein>
<dbReference type="EMBL" id="CASHSV030000823">
    <property type="protein sequence ID" value="CAJ2677961.1"/>
    <property type="molecule type" value="Genomic_DNA"/>
</dbReference>
<dbReference type="Proteomes" id="UP001177021">
    <property type="component" value="Unassembled WGS sequence"/>
</dbReference>